<dbReference type="PANTHER" id="PTHR36182">
    <property type="entry name" value="PROTEIN, PUTATIVE (AFU_ORTHOLOGUE AFUA_6G10930)-RELATED"/>
    <property type="match status" value="1"/>
</dbReference>
<feature type="chain" id="PRO_5034053550" description="Transglycosylase SLT domain-containing protein" evidence="1">
    <location>
        <begin position="20"/>
        <end position="450"/>
    </location>
</feature>
<sequence length="450" mass="45263">MFALRFILAAGSLSTLISGTPVPSPPSDLQERSANVYTVYGGTGDVSDGWPAQSAWVSSFETMFANNQATIAASCTQWSVANPSSSEIADIQSGIQSVASSTGIDARFILAIVLQESNGCVRAPTTNYGVRNPGLMQSHNGAGTCNDGSVQNPCPSSEITQMIQDGTGGTASGDGLKQCIALSGATDVSMYYKAARIYNSGSISSTKNLGAGVATHCYASDVANRLTGWTTAASTCSEGSVASLSGTVVTVGSSSSDGSASSSAVAPVVVPSSSSAAPIVVQSTTASVPQASGGVFADVGSSSQATSAVSIPVAAASPVASLVVTSQAPAPTPKSSTIAVVTTATVIPQAASTVASSATPHPTISVNDPNVGATITPGTACTQEGEWNCIDGKSFQQCGSGTWSVVMQLGAGTQCTTALADTINITAIESKPKPKSRRSMNRHIRLHKNM</sequence>
<keyword evidence="3" id="KW-1185">Reference proteome</keyword>
<accession>A0A8H4RL97</accession>
<keyword evidence="1" id="KW-0732">Signal</keyword>
<protein>
    <recommendedName>
        <fullName evidence="4">Transglycosylase SLT domain-containing protein</fullName>
    </recommendedName>
</protein>
<dbReference type="EMBL" id="JAAMPI010000380">
    <property type="protein sequence ID" value="KAF4632087.1"/>
    <property type="molecule type" value="Genomic_DNA"/>
</dbReference>
<evidence type="ECO:0000256" key="1">
    <source>
        <dbReference type="SAM" id="SignalP"/>
    </source>
</evidence>
<name>A0A8H4RL97_9HELO</name>
<feature type="signal peptide" evidence="1">
    <location>
        <begin position="1"/>
        <end position="19"/>
    </location>
</feature>
<dbReference type="OrthoDB" id="1193027at2759"/>
<evidence type="ECO:0000313" key="3">
    <source>
        <dbReference type="Proteomes" id="UP000566819"/>
    </source>
</evidence>
<gene>
    <name evidence="2" type="ORF">G7Y89_g6050</name>
</gene>
<dbReference type="Gene3D" id="1.10.530.10">
    <property type="match status" value="1"/>
</dbReference>
<dbReference type="InterPro" id="IPR023346">
    <property type="entry name" value="Lysozyme-like_dom_sf"/>
</dbReference>
<reference evidence="2 3" key="1">
    <citation type="submission" date="2020-03" db="EMBL/GenBank/DDBJ databases">
        <title>Draft Genome Sequence of Cudoniella acicularis.</title>
        <authorList>
            <person name="Buettner E."/>
            <person name="Kellner H."/>
        </authorList>
    </citation>
    <scope>NUCLEOTIDE SEQUENCE [LARGE SCALE GENOMIC DNA]</scope>
    <source>
        <strain evidence="2 3">DSM 108380</strain>
    </source>
</reference>
<comment type="caution">
    <text evidence="2">The sequence shown here is derived from an EMBL/GenBank/DDBJ whole genome shotgun (WGS) entry which is preliminary data.</text>
</comment>
<organism evidence="2 3">
    <name type="scientific">Cudoniella acicularis</name>
    <dbReference type="NCBI Taxonomy" id="354080"/>
    <lineage>
        <taxon>Eukaryota</taxon>
        <taxon>Fungi</taxon>
        <taxon>Dikarya</taxon>
        <taxon>Ascomycota</taxon>
        <taxon>Pezizomycotina</taxon>
        <taxon>Leotiomycetes</taxon>
        <taxon>Helotiales</taxon>
        <taxon>Tricladiaceae</taxon>
        <taxon>Cudoniella</taxon>
    </lineage>
</organism>
<evidence type="ECO:0008006" key="4">
    <source>
        <dbReference type="Google" id="ProtNLM"/>
    </source>
</evidence>
<dbReference type="AlphaFoldDB" id="A0A8H4RL97"/>
<proteinExistence type="predicted"/>
<dbReference type="Proteomes" id="UP000566819">
    <property type="component" value="Unassembled WGS sequence"/>
</dbReference>
<evidence type="ECO:0000313" key="2">
    <source>
        <dbReference type="EMBL" id="KAF4632087.1"/>
    </source>
</evidence>
<dbReference type="PANTHER" id="PTHR36182:SF1">
    <property type="entry name" value="PROTEIN, PUTATIVE (AFU_ORTHOLOGUE AFUA_6G10930)-RELATED"/>
    <property type="match status" value="1"/>
</dbReference>
<dbReference type="SUPFAM" id="SSF53955">
    <property type="entry name" value="Lysozyme-like"/>
    <property type="match status" value="1"/>
</dbReference>